<dbReference type="GeneID" id="17309246"/>
<dbReference type="PaxDb" id="55529-EKX52536"/>
<dbReference type="Gene3D" id="3.30.470.20">
    <property type="entry name" value="ATP-grasp fold, B domain"/>
    <property type="match status" value="1"/>
</dbReference>
<evidence type="ECO:0008006" key="4">
    <source>
        <dbReference type="Google" id="ProtNLM"/>
    </source>
</evidence>
<proteinExistence type="predicted"/>
<dbReference type="Proteomes" id="UP000011087">
    <property type="component" value="Unassembled WGS sequence"/>
</dbReference>
<gene>
    <name evidence="1" type="ORF">GUITHDRAFT_101702</name>
</gene>
<accession>L1JVC5</accession>
<dbReference type="InterPro" id="IPR004344">
    <property type="entry name" value="TTL/TTLL_fam"/>
</dbReference>
<protein>
    <recommendedName>
        <fullName evidence="4">Tubulin-tyrosine ligase</fullName>
    </recommendedName>
</protein>
<dbReference type="Pfam" id="PF03133">
    <property type="entry name" value="TTL"/>
    <property type="match status" value="1"/>
</dbReference>
<dbReference type="KEGG" id="gtt:GUITHDRAFT_101702"/>
<name>L1JVC5_GUITC</name>
<evidence type="ECO:0000313" key="2">
    <source>
        <dbReference type="EnsemblProtists" id="EKX52536"/>
    </source>
</evidence>
<reference evidence="2" key="3">
    <citation type="submission" date="2015-06" db="UniProtKB">
        <authorList>
            <consortium name="EnsemblProtists"/>
        </authorList>
    </citation>
    <scope>IDENTIFICATION</scope>
</reference>
<dbReference type="AlphaFoldDB" id="L1JVC5"/>
<dbReference type="EnsemblProtists" id="EKX52536">
    <property type="protein sequence ID" value="EKX52536"/>
    <property type="gene ID" value="GUITHDRAFT_101702"/>
</dbReference>
<dbReference type="HOGENOM" id="CLU_1126314_0_0_1"/>
<evidence type="ECO:0000313" key="3">
    <source>
        <dbReference type="Proteomes" id="UP000011087"/>
    </source>
</evidence>
<reference evidence="3" key="2">
    <citation type="submission" date="2012-11" db="EMBL/GenBank/DDBJ databases">
        <authorList>
            <person name="Kuo A."/>
            <person name="Curtis B.A."/>
            <person name="Tanifuji G."/>
            <person name="Burki F."/>
            <person name="Gruber A."/>
            <person name="Irimia M."/>
            <person name="Maruyama S."/>
            <person name="Arias M.C."/>
            <person name="Ball S.G."/>
            <person name="Gile G.H."/>
            <person name="Hirakawa Y."/>
            <person name="Hopkins J.F."/>
            <person name="Rensing S.A."/>
            <person name="Schmutz J."/>
            <person name="Symeonidi A."/>
            <person name="Elias M."/>
            <person name="Eveleigh R.J."/>
            <person name="Herman E.K."/>
            <person name="Klute M.J."/>
            <person name="Nakayama T."/>
            <person name="Obornik M."/>
            <person name="Reyes-Prieto A."/>
            <person name="Armbrust E.V."/>
            <person name="Aves S.J."/>
            <person name="Beiko R.G."/>
            <person name="Coutinho P."/>
            <person name="Dacks J.B."/>
            <person name="Durnford D.G."/>
            <person name="Fast N.M."/>
            <person name="Green B.R."/>
            <person name="Grisdale C."/>
            <person name="Hempe F."/>
            <person name="Henrissat B."/>
            <person name="Hoppner M.P."/>
            <person name="Ishida K.-I."/>
            <person name="Kim E."/>
            <person name="Koreny L."/>
            <person name="Kroth P.G."/>
            <person name="Liu Y."/>
            <person name="Malik S.-B."/>
            <person name="Maier U.G."/>
            <person name="McRose D."/>
            <person name="Mock T."/>
            <person name="Neilson J.A."/>
            <person name="Onodera N.T."/>
            <person name="Poole A.M."/>
            <person name="Pritham E.J."/>
            <person name="Richards T.A."/>
            <person name="Rocap G."/>
            <person name="Roy S.W."/>
            <person name="Sarai C."/>
            <person name="Schaack S."/>
            <person name="Shirato S."/>
            <person name="Slamovits C.H."/>
            <person name="Spencer D.F."/>
            <person name="Suzuki S."/>
            <person name="Worden A.Z."/>
            <person name="Zauner S."/>
            <person name="Barry K."/>
            <person name="Bell C."/>
            <person name="Bharti A.K."/>
            <person name="Crow J.A."/>
            <person name="Grimwood J."/>
            <person name="Kramer R."/>
            <person name="Lindquist E."/>
            <person name="Lucas S."/>
            <person name="Salamov A."/>
            <person name="McFadden G.I."/>
            <person name="Lane C.E."/>
            <person name="Keeling P.J."/>
            <person name="Gray M.W."/>
            <person name="Grigoriev I.V."/>
            <person name="Archibald J.M."/>
        </authorList>
    </citation>
    <scope>NUCLEOTIDE SEQUENCE</scope>
    <source>
        <strain evidence="3">CCMP2712</strain>
    </source>
</reference>
<dbReference type="RefSeq" id="XP_005839516.1">
    <property type="nucleotide sequence ID" value="XM_005839459.1"/>
</dbReference>
<dbReference type="EMBL" id="JH992972">
    <property type="protein sequence ID" value="EKX52536.1"/>
    <property type="molecule type" value="Genomic_DNA"/>
</dbReference>
<reference evidence="1 3" key="1">
    <citation type="journal article" date="2012" name="Nature">
        <title>Algal genomes reveal evolutionary mosaicism and the fate of nucleomorphs.</title>
        <authorList>
            <consortium name="DOE Joint Genome Institute"/>
            <person name="Curtis B.A."/>
            <person name="Tanifuji G."/>
            <person name="Burki F."/>
            <person name="Gruber A."/>
            <person name="Irimia M."/>
            <person name="Maruyama S."/>
            <person name="Arias M.C."/>
            <person name="Ball S.G."/>
            <person name="Gile G.H."/>
            <person name="Hirakawa Y."/>
            <person name="Hopkins J.F."/>
            <person name="Kuo A."/>
            <person name="Rensing S.A."/>
            <person name="Schmutz J."/>
            <person name="Symeonidi A."/>
            <person name="Elias M."/>
            <person name="Eveleigh R.J."/>
            <person name="Herman E.K."/>
            <person name="Klute M.J."/>
            <person name="Nakayama T."/>
            <person name="Obornik M."/>
            <person name="Reyes-Prieto A."/>
            <person name="Armbrust E.V."/>
            <person name="Aves S.J."/>
            <person name="Beiko R.G."/>
            <person name="Coutinho P."/>
            <person name="Dacks J.B."/>
            <person name="Durnford D.G."/>
            <person name="Fast N.M."/>
            <person name="Green B.R."/>
            <person name="Grisdale C.J."/>
            <person name="Hempel F."/>
            <person name="Henrissat B."/>
            <person name="Hoppner M.P."/>
            <person name="Ishida K."/>
            <person name="Kim E."/>
            <person name="Koreny L."/>
            <person name="Kroth P.G."/>
            <person name="Liu Y."/>
            <person name="Malik S.B."/>
            <person name="Maier U.G."/>
            <person name="McRose D."/>
            <person name="Mock T."/>
            <person name="Neilson J.A."/>
            <person name="Onodera N.T."/>
            <person name="Poole A.M."/>
            <person name="Pritham E.J."/>
            <person name="Richards T.A."/>
            <person name="Rocap G."/>
            <person name="Roy S.W."/>
            <person name="Sarai C."/>
            <person name="Schaack S."/>
            <person name="Shirato S."/>
            <person name="Slamovits C.H."/>
            <person name="Spencer D.F."/>
            <person name="Suzuki S."/>
            <person name="Worden A.Z."/>
            <person name="Zauner S."/>
            <person name="Barry K."/>
            <person name="Bell C."/>
            <person name="Bharti A.K."/>
            <person name="Crow J.A."/>
            <person name="Grimwood J."/>
            <person name="Kramer R."/>
            <person name="Lindquist E."/>
            <person name="Lucas S."/>
            <person name="Salamov A."/>
            <person name="McFadden G.I."/>
            <person name="Lane C.E."/>
            <person name="Keeling P.J."/>
            <person name="Gray M.W."/>
            <person name="Grigoriev I.V."/>
            <person name="Archibald J.M."/>
        </authorList>
    </citation>
    <scope>NUCLEOTIDE SEQUENCE</scope>
    <source>
        <strain evidence="1 3">CCMP2712</strain>
    </source>
</reference>
<organism evidence="1">
    <name type="scientific">Guillardia theta (strain CCMP2712)</name>
    <name type="common">Cryptophyte</name>
    <dbReference type="NCBI Taxonomy" id="905079"/>
    <lineage>
        <taxon>Eukaryota</taxon>
        <taxon>Cryptophyceae</taxon>
        <taxon>Pyrenomonadales</taxon>
        <taxon>Geminigeraceae</taxon>
        <taxon>Guillardia</taxon>
    </lineage>
</organism>
<dbReference type="STRING" id="905079.L1JVC5"/>
<evidence type="ECO:0000313" key="1">
    <source>
        <dbReference type="EMBL" id="EKX52536.1"/>
    </source>
</evidence>
<keyword evidence="3" id="KW-1185">Reference proteome</keyword>
<dbReference type="OrthoDB" id="202825at2759"/>
<sequence>MPSSDSDDASEKGAILKQRLQMFKAKRPKKLVEQKLVCQILLEQDYVDYIGLEDAFHARGWEVIRTVVQLYEGCMGSSDDGKADLAQLIQEKYQDTMPESYVIALMASKPYAVNDLDDLCIHASNHSVQERAGVQGPCSHLLHDLEKHVDSTPDIRESSAGTLISTVVRLLMPMKDEQDGKLFGLDAMVDEDGKVWLLEINCDPDLKVFDTRWQDVAREILHDTIDTAVYPIMGKSQEVKPLPMVSN</sequence>